<dbReference type="FunFam" id="1.10.340.30:FF:000004">
    <property type="entry name" value="DNA-3-methyladenine glycosylase II"/>
    <property type="match status" value="1"/>
</dbReference>
<keyword evidence="2" id="KW-0227">DNA damage</keyword>
<gene>
    <name evidence="6" type="ORF">Aory04_000373600</name>
</gene>
<evidence type="ECO:0000256" key="3">
    <source>
        <dbReference type="ARBA" id="ARBA00023204"/>
    </source>
</evidence>
<dbReference type="EMBL" id="BSYA01000031">
    <property type="protein sequence ID" value="GMG27038.1"/>
    <property type="molecule type" value="Genomic_DNA"/>
</dbReference>
<evidence type="ECO:0000256" key="1">
    <source>
        <dbReference type="ARBA" id="ARBA00010817"/>
    </source>
</evidence>
<dbReference type="GO" id="GO:0032993">
    <property type="term" value="C:protein-DNA complex"/>
    <property type="evidence" value="ECO:0007669"/>
    <property type="project" value="TreeGrafter"/>
</dbReference>
<proteinExistence type="inferred from homology"/>
<dbReference type="Pfam" id="PF00730">
    <property type="entry name" value="HhH-GPD"/>
    <property type="match status" value="1"/>
</dbReference>
<dbReference type="InterPro" id="IPR011257">
    <property type="entry name" value="DNA_glycosylase"/>
</dbReference>
<accession>A0AAN5BUI6</accession>
<feature type="compositionally biased region" description="Basic and acidic residues" evidence="4">
    <location>
        <begin position="65"/>
        <end position="74"/>
    </location>
</feature>
<protein>
    <submittedName>
        <fullName evidence="6">Unnamed protein product</fullName>
    </submittedName>
</protein>
<dbReference type="Gene3D" id="1.10.340.30">
    <property type="entry name" value="Hypothetical protein, domain 2"/>
    <property type="match status" value="1"/>
</dbReference>
<feature type="domain" description="HhH-GPD" evidence="5">
    <location>
        <begin position="193"/>
        <end position="353"/>
    </location>
</feature>
<dbReference type="PANTHER" id="PTHR43003">
    <property type="entry name" value="DNA-3-METHYLADENINE GLYCOSYLASE"/>
    <property type="match status" value="1"/>
</dbReference>
<evidence type="ECO:0000313" key="6">
    <source>
        <dbReference type="EMBL" id="GMG27038.1"/>
    </source>
</evidence>
<feature type="region of interest" description="Disordered" evidence="4">
    <location>
        <begin position="21"/>
        <end position="140"/>
    </location>
</feature>
<evidence type="ECO:0000313" key="7">
    <source>
        <dbReference type="Proteomes" id="UP001165205"/>
    </source>
</evidence>
<feature type="region of interest" description="Disordered" evidence="4">
    <location>
        <begin position="447"/>
        <end position="469"/>
    </location>
</feature>
<comment type="similarity">
    <text evidence="1">Belongs to the alkylbase DNA glycosidase AlkA family.</text>
</comment>
<dbReference type="CDD" id="cd00056">
    <property type="entry name" value="ENDO3c"/>
    <property type="match status" value="1"/>
</dbReference>
<dbReference type="GO" id="GO:0032131">
    <property type="term" value="F:alkylated DNA binding"/>
    <property type="evidence" value="ECO:0007669"/>
    <property type="project" value="TreeGrafter"/>
</dbReference>
<dbReference type="Proteomes" id="UP001165205">
    <property type="component" value="Unassembled WGS sequence"/>
</dbReference>
<comment type="caution">
    <text evidence="6">The sequence shown here is derived from an EMBL/GenBank/DDBJ whole genome shotgun (WGS) entry which is preliminary data.</text>
</comment>
<dbReference type="SUPFAM" id="SSF48150">
    <property type="entry name" value="DNA-glycosylase"/>
    <property type="match status" value="1"/>
</dbReference>
<dbReference type="GO" id="GO:0006307">
    <property type="term" value="P:DNA alkylation repair"/>
    <property type="evidence" value="ECO:0007669"/>
    <property type="project" value="TreeGrafter"/>
</dbReference>
<keyword evidence="3" id="KW-0234">DNA repair</keyword>
<dbReference type="InterPro" id="IPR003265">
    <property type="entry name" value="HhH-GPD_domain"/>
</dbReference>
<dbReference type="GO" id="GO:0005634">
    <property type="term" value="C:nucleus"/>
    <property type="evidence" value="ECO:0007669"/>
    <property type="project" value="TreeGrafter"/>
</dbReference>
<dbReference type="GO" id="GO:0043916">
    <property type="term" value="F:DNA-7-methylguanine glycosylase activity"/>
    <property type="evidence" value="ECO:0007669"/>
    <property type="project" value="TreeGrafter"/>
</dbReference>
<feature type="compositionally biased region" description="Polar residues" evidence="4">
    <location>
        <begin position="21"/>
        <end position="34"/>
    </location>
</feature>
<dbReference type="SMART" id="SM00478">
    <property type="entry name" value="ENDO3c"/>
    <property type="match status" value="1"/>
</dbReference>
<dbReference type="GO" id="GO:0008725">
    <property type="term" value="F:DNA-3-methyladenine glycosylase activity"/>
    <property type="evidence" value="ECO:0007669"/>
    <property type="project" value="TreeGrafter"/>
</dbReference>
<dbReference type="Gene3D" id="1.10.1670.40">
    <property type="match status" value="1"/>
</dbReference>
<dbReference type="PANTHER" id="PTHR43003:SF5">
    <property type="entry name" value="DNA-3-METHYLADENINE GLYCOSYLASE"/>
    <property type="match status" value="1"/>
</dbReference>
<dbReference type="InterPro" id="IPR051912">
    <property type="entry name" value="Alkylbase_DNA_Glycosylase/TA"/>
</dbReference>
<evidence type="ECO:0000259" key="5">
    <source>
        <dbReference type="SMART" id="SM00478"/>
    </source>
</evidence>
<reference evidence="6" key="1">
    <citation type="submission" date="2023-04" db="EMBL/GenBank/DDBJ databases">
        <title>Aspergillus oryzae NBRC 4228.</title>
        <authorList>
            <person name="Ichikawa N."/>
            <person name="Sato H."/>
            <person name="Tonouchi N."/>
        </authorList>
    </citation>
    <scope>NUCLEOTIDE SEQUENCE</scope>
    <source>
        <strain evidence="6">NBRC 4228</strain>
    </source>
</reference>
<evidence type="ECO:0000256" key="4">
    <source>
        <dbReference type="SAM" id="MobiDB-lite"/>
    </source>
</evidence>
<evidence type="ECO:0000256" key="2">
    <source>
        <dbReference type="ARBA" id="ARBA00022763"/>
    </source>
</evidence>
<organism evidence="6 7">
    <name type="scientific">Aspergillus oryzae</name>
    <name type="common">Yellow koji mold</name>
    <dbReference type="NCBI Taxonomy" id="5062"/>
    <lineage>
        <taxon>Eukaryota</taxon>
        <taxon>Fungi</taxon>
        <taxon>Dikarya</taxon>
        <taxon>Ascomycota</taxon>
        <taxon>Pezizomycotina</taxon>
        <taxon>Eurotiomycetes</taxon>
        <taxon>Eurotiomycetidae</taxon>
        <taxon>Eurotiales</taxon>
        <taxon>Aspergillaceae</taxon>
        <taxon>Aspergillus</taxon>
        <taxon>Aspergillus subgen. Circumdati</taxon>
    </lineage>
</organism>
<dbReference type="AlphaFoldDB" id="A0AAN5BUI6"/>
<sequence length="469" mass="51004">MALRRSARLNAVTNSVQPTIQAKKTNRAQQTSGVTKARKTPAKGKKTVGLTLERTLENPTPSKTAKADTAKQEKTNNIFDPLPTDRSISRLRSTPPPLDRPVEPHRTNATLLTPHGSSLVAYPPGTENASPSKTGRPRPTATTGTLLEKAVAHLIATDSRLEPVIKQHPCPLFSPEGLAEEVDPFRSLVVSIIGQQVSGAAAKSIKNKFVALFNSGDSGDNAPEASRFPKPEEIIKCDIATLRTAGLSQRKAEYIQGLSQKFASGELSARMLLNASDEELLEKLTAVRGLGKWSVEMFACFALKRIDVFSTGDLGVQRGCAAFMGKDVSKLKAKGGGKFKYMAEKDMLELAAKFAPYRGRGHRGLDYLEESKILACSIRYRWYILSGLVVCTTDLKIAGILLNGVFSQISVGMRQNLHQKSSWSYSSTQMLIRLDLAYASMASDTTTAQPQTLPTEWPTGRIQSTNGDK</sequence>
<feature type="compositionally biased region" description="Basic residues" evidence="4">
    <location>
        <begin position="36"/>
        <end position="46"/>
    </location>
</feature>
<dbReference type="GO" id="GO:0006285">
    <property type="term" value="P:base-excision repair, AP site formation"/>
    <property type="evidence" value="ECO:0007669"/>
    <property type="project" value="TreeGrafter"/>
</dbReference>
<name>A0AAN5BUI6_ASPOZ</name>